<dbReference type="GO" id="GO:0005737">
    <property type="term" value="C:cytoplasm"/>
    <property type="evidence" value="ECO:0007669"/>
    <property type="project" value="TreeGrafter"/>
</dbReference>
<evidence type="ECO:0000259" key="1">
    <source>
        <dbReference type="PROSITE" id="PS50404"/>
    </source>
</evidence>
<dbReference type="STRING" id="1280952.HJA_09284"/>
<proteinExistence type="predicted"/>
<sequence>MSAYRLFGAETSPYSLKVRAFLRYKGIAFEWVTRSRETETDFRALARHATVPLLVSPDRPVSQESTRMLFALESSHPEPSATPDDPALAALSLILEDYGDEWLNKCMFQQRWSNKPDRDQAGLRALVQLSGGKRPRAWKKPSVQIAERMADRLPLVGASSENAPALDASWRRFADLLNTHLKEHLFIFGGRPAFADFSLAAQFQQMLLDPTPAEWLKDRAPFVVAWCENMDGPKAGGPLADLSALAPTLAPLFAEEVGKTYLVWAKANADAARKGADKVSAELESGPFVQSAQKHAAEAFNAVDRFVSRTLKDSATLSAFLDDADCLKAFRHTKKPASADA</sequence>
<protein>
    <recommendedName>
        <fullName evidence="1">GST N-terminal domain-containing protein</fullName>
    </recommendedName>
</protein>
<dbReference type="EMBL" id="ARYJ01000005">
    <property type="protein sequence ID" value="KCZ88550.1"/>
    <property type="molecule type" value="Genomic_DNA"/>
</dbReference>
<dbReference type="Gene3D" id="1.20.1050.10">
    <property type="match status" value="2"/>
</dbReference>
<dbReference type="InterPro" id="IPR036282">
    <property type="entry name" value="Glutathione-S-Trfase_C_sf"/>
</dbReference>
<evidence type="ECO:0000313" key="3">
    <source>
        <dbReference type="Proteomes" id="UP000024816"/>
    </source>
</evidence>
<dbReference type="InterPro" id="IPR004045">
    <property type="entry name" value="Glutathione_S-Trfase_N"/>
</dbReference>
<dbReference type="AlphaFoldDB" id="A0A059FD45"/>
<comment type="caution">
    <text evidence="2">The sequence shown here is derived from an EMBL/GenBank/DDBJ whole genome shotgun (WGS) entry which is preliminary data.</text>
</comment>
<dbReference type="SUPFAM" id="SSF47616">
    <property type="entry name" value="GST C-terminal domain-like"/>
    <property type="match status" value="1"/>
</dbReference>
<dbReference type="Proteomes" id="UP000024816">
    <property type="component" value="Unassembled WGS sequence"/>
</dbReference>
<feature type="domain" description="GST N-terminal" evidence="1">
    <location>
        <begin position="2"/>
        <end position="80"/>
    </location>
</feature>
<evidence type="ECO:0000313" key="2">
    <source>
        <dbReference type="EMBL" id="KCZ88550.1"/>
    </source>
</evidence>
<dbReference type="Pfam" id="PF13417">
    <property type="entry name" value="GST_N_3"/>
    <property type="match status" value="1"/>
</dbReference>
<dbReference type="PROSITE" id="PS50404">
    <property type="entry name" value="GST_NTER"/>
    <property type="match status" value="1"/>
</dbReference>
<name>A0A059FD45_9PROT</name>
<accession>A0A059FD45</accession>
<dbReference type="InterPro" id="IPR036249">
    <property type="entry name" value="Thioredoxin-like_sf"/>
</dbReference>
<dbReference type="Gene3D" id="3.40.30.10">
    <property type="entry name" value="Glutaredoxin"/>
    <property type="match status" value="1"/>
</dbReference>
<dbReference type="eggNOG" id="COG0625">
    <property type="taxonomic scope" value="Bacteria"/>
</dbReference>
<dbReference type="OrthoDB" id="7054557at2"/>
<dbReference type="Pfam" id="PF13410">
    <property type="entry name" value="GST_C_2"/>
    <property type="match status" value="1"/>
</dbReference>
<dbReference type="RefSeq" id="WP_051597547.1">
    <property type="nucleotide sequence ID" value="NZ_ARYJ01000005.1"/>
</dbReference>
<reference evidence="2 3" key="1">
    <citation type="journal article" date="2014" name="Antonie Van Leeuwenhoek">
        <title>Hyphomonas beringensis sp. nov. and Hyphomonas chukchiensis sp. nov., isolated from surface seawater of the Bering Sea and Chukchi Sea.</title>
        <authorList>
            <person name="Li C."/>
            <person name="Lai Q."/>
            <person name="Li G."/>
            <person name="Dong C."/>
            <person name="Wang J."/>
            <person name="Liao Y."/>
            <person name="Shao Z."/>
        </authorList>
    </citation>
    <scope>NUCLEOTIDE SEQUENCE [LARGE SCALE GENOMIC DNA]</scope>
    <source>
        <strain evidence="2 3">VP2</strain>
    </source>
</reference>
<dbReference type="PANTHER" id="PTHR12289">
    <property type="entry name" value="METAXIN RELATED"/>
    <property type="match status" value="1"/>
</dbReference>
<dbReference type="InterPro" id="IPR050931">
    <property type="entry name" value="Mito_Protein_Transport_Metaxin"/>
</dbReference>
<gene>
    <name evidence="2" type="ORF">HJA_09284</name>
</gene>
<keyword evidence="3" id="KW-1185">Reference proteome</keyword>
<dbReference type="CDD" id="cd00299">
    <property type="entry name" value="GST_C_family"/>
    <property type="match status" value="1"/>
</dbReference>
<dbReference type="PANTHER" id="PTHR12289:SF67">
    <property type="match status" value="1"/>
</dbReference>
<organism evidence="2 3">
    <name type="scientific">Hyphomonas jannaschiana VP2</name>
    <dbReference type="NCBI Taxonomy" id="1280952"/>
    <lineage>
        <taxon>Bacteria</taxon>
        <taxon>Pseudomonadati</taxon>
        <taxon>Pseudomonadota</taxon>
        <taxon>Alphaproteobacteria</taxon>
        <taxon>Hyphomonadales</taxon>
        <taxon>Hyphomonadaceae</taxon>
        <taxon>Hyphomonas</taxon>
    </lineage>
</organism>
<dbReference type="CDD" id="cd00570">
    <property type="entry name" value="GST_N_family"/>
    <property type="match status" value="1"/>
</dbReference>
<dbReference type="SUPFAM" id="SSF52833">
    <property type="entry name" value="Thioredoxin-like"/>
    <property type="match status" value="1"/>
</dbReference>
<dbReference type="PATRIC" id="fig|1280952.3.peg.1850"/>